<dbReference type="Pfam" id="PF03547">
    <property type="entry name" value="Mem_trans"/>
    <property type="match status" value="1"/>
</dbReference>
<protein>
    <recommendedName>
        <fullName evidence="11">AEC family transporter</fullName>
    </recommendedName>
</protein>
<dbReference type="GO" id="GO:0055085">
    <property type="term" value="P:transmembrane transport"/>
    <property type="evidence" value="ECO:0007669"/>
    <property type="project" value="InterPro"/>
</dbReference>
<proteinExistence type="inferred from homology"/>
<dbReference type="EMBL" id="JAATJL010000001">
    <property type="protein sequence ID" value="NJC24071.1"/>
    <property type="molecule type" value="Genomic_DNA"/>
</dbReference>
<feature type="transmembrane region" description="Helical" evidence="8">
    <location>
        <begin position="163"/>
        <end position="180"/>
    </location>
</feature>
<feature type="transmembrane region" description="Helical" evidence="8">
    <location>
        <begin position="253"/>
        <end position="274"/>
    </location>
</feature>
<feature type="transmembrane region" description="Helical" evidence="8">
    <location>
        <begin position="225"/>
        <end position="247"/>
    </location>
</feature>
<dbReference type="PANTHER" id="PTHR36838">
    <property type="entry name" value="AUXIN EFFLUX CARRIER FAMILY PROTEIN"/>
    <property type="match status" value="1"/>
</dbReference>
<evidence type="ECO:0000256" key="6">
    <source>
        <dbReference type="ARBA" id="ARBA00022989"/>
    </source>
</evidence>
<dbReference type="InterPro" id="IPR038770">
    <property type="entry name" value="Na+/solute_symporter_sf"/>
</dbReference>
<feature type="transmembrane region" description="Helical" evidence="8">
    <location>
        <begin position="286"/>
        <end position="305"/>
    </location>
</feature>
<feature type="transmembrane region" description="Helical" evidence="8">
    <location>
        <begin position="123"/>
        <end position="142"/>
    </location>
</feature>
<dbReference type="Gene3D" id="1.20.1530.20">
    <property type="match status" value="1"/>
</dbReference>
<evidence type="ECO:0000256" key="1">
    <source>
        <dbReference type="ARBA" id="ARBA00004651"/>
    </source>
</evidence>
<evidence type="ECO:0000256" key="8">
    <source>
        <dbReference type="SAM" id="Phobius"/>
    </source>
</evidence>
<evidence type="ECO:0000256" key="5">
    <source>
        <dbReference type="ARBA" id="ARBA00022692"/>
    </source>
</evidence>
<keyword evidence="6 8" id="KW-1133">Transmembrane helix</keyword>
<feature type="transmembrane region" description="Helical" evidence="8">
    <location>
        <begin position="34"/>
        <end position="55"/>
    </location>
</feature>
<comment type="caution">
    <text evidence="9">The sequence shown here is derived from an EMBL/GenBank/DDBJ whole genome shotgun (WGS) entry which is preliminary data.</text>
</comment>
<dbReference type="Proteomes" id="UP000547458">
    <property type="component" value="Unassembled WGS sequence"/>
</dbReference>
<dbReference type="AlphaFoldDB" id="A0A846S0V9"/>
<comment type="subcellular location">
    <subcellularLocation>
        <location evidence="1">Cell membrane</location>
        <topology evidence="1">Multi-pass membrane protein</topology>
    </subcellularLocation>
</comment>
<evidence type="ECO:0000313" key="9">
    <source>
        <dbReference type="EMBL" id="NJC24071.1"/>
    </source>
</evidence>
<dbReference type="GO" id="GO:0005886">
    <property type="term" value="C:plasma membrane"/>
    <property type="evidence" value="ECO:0007669"/>
    <property type="project" value="UniProtKB-SubCell"/>
</dbReference>
<gene>
    <name evidence="9" type="ORF">BJ994_003147</name>
</gene>
<sequence>MAGVLIGFAIVGAVILVGYVAGRLELAGRDAANVLSRTAFFITNPALLFTILAQADLAVVFSAYAPVALLGSVASALLYVLLSRIWFRRKAAETAVGAMTGSYVNANNIGIPIALYALGDATAVAPVLLVQLLILTPFYLGFLDLTSGGKASFKRIITQPVRNPIIIASILGVVVAWTGLEIPDAVFEPLVLLGGAAVPLVLLAFGMSLRGSRPLGAREYRAEVIVATLIKTAAMPLITYVLARFAFGLENELLFAAVVMSALPTAQNTFLFASRYNRGIPIARDVIVLTSALAVPSLIVVTALLA</sequence>
<keyword evidence="5 8" id="KW-0812">Transmembrane</keyword>
<comment type="similarity">
    <text evidence="2">Belongs to the auxin efflux carrier (TC 2.A.69) family.</text>
</comment>
<feature type="transmembrane region" description="Helical" evidence="8">
    <location>
        <begin position="94"/>
        <end position="117"/>
    </location>
</feature>
<feature type="transmembrane region" description="Helical" evidence="8">
    <location>
        <begin position="186"/>
        <end position="205"/>
    </location>
</feature>
<keyword evidence="3" id="KW-0813">Transport</keyword>
<organism evidence="9 10">
    <name type="scientific">Arthrobacter pigmenti</name>
    <dbReference type="NCBI Taxonomy" id="271432"/>
    <lineage>
        <taxon>Bacteria</taxon>
        <taxon>Bacillati</taxon>
        <taxon>Actinomycetota</taxon>
        <taxon>Actinomycetes</taxon>
        <taxon>Micrococcales</taxon>
        <taxon>Micrococcaceae</taxon>
        <taxon>Arthrobacter</taxon>
    </lineage>
</organism>
<dbReference type="RefSeq" id="WP_167995369.1">
    <property type="nucleotide sequence ID" value="NZ_JAATJL010000001.1"/>
</dbReference>
<evidence type="ECO:0000256" key="3">
    <source>
        <dbReference type="ARBA" id="ARBA00022448"/>
    </source>
</evidence>
<evidence type="ECO:0000256" key="2">
    <source>
        <dbReference type="ARBA" id="ARBA00010145"/>
    </source>
</evidence>
<evidence type="ECO:0000256" key="4">
    <source>
        <dbReference type="ARBA" id="ARBA00022475"/>
    </source>
</evidence>
<feature type="transmembrane region" description="Helical" evidence="8">
    <location>
        <begin position="61"/>
        <end position="82"/>
    </location>
</feature>
<evidence type="ECO:0000313" key="10">
    <source>
        <dbReference type="Proteomes" id="UP000547458"/>
    </source>
</evidence>
<accession>A0A846S0V9</accession>
<feature type="transmembrane region" description="Helical" evidence="8">
    <location>
        <begin position="6"/>
        <end position="22"/>
    </location>
</feature>
<keyword evidence="7 8" id="KW-0472">Membrane</keyword>
<evidence type="ECO:0000256" key="7">
    <source>
        <dbReference type="ARBA" id="ARBA00023136"/>
    </source>
</evidence>
<dbReference type="InterPro" id="IPR004776">
    <property type="entry name" value="Mem_transp_PIN-like"/>
</dbReference>
<reference evidence="9 10" key="1">
    <citation type="submission" date="2020-03" db="EMBL/GenBank/DDBJ databases">
        <title>Sequencing the genomes of 1000 actinobacteria strains.</title>
        <authorList>
            <person name="Klenk H.-P."/>
        </authorList>
    </citation>
    <scope>NUCLEOTIDE SEQUENCE [LARGE SCALE GENOMIC DNA]</scope>
    <source>
        <strain evidence="9 10">DSM 16403</strain>
    </source>
</reference>
<dbReference type="PANTHER" id="PTHR36838:SF1">
    <property type="entry name" value="SLR1864 PROTEIN"/>
    <property type="match status" value="1"/>
</dbReference>
<keyword evidence="4" id="KW-1003">Cell membrane</keyword>
<keyword evidence="10" id="KW-1185">Reference proteome</keyword>
<evidence type="ECO:0008006" key="11">
    <source>
        <dbReference type="Google" id="ProtNLM"/>
    </source>
</evidence>
<name>A0A846S0V9_9MICC</name>